<comment type="catalytic activity">
    <reaction evidence="7">
        <text>L-threonyl-[protein] + ATP = O-phospho-L-threonyl-[protein] + ADP + H(+)</text>
        <dbReference type="Rhea" id="RHEA:46608"/>
        <dbReference type="Rhea" id="RHEA-COMP:11060"/>
        <dbReference type="Rhea" id="RHEA-COMP:11605"/>
        <dbReference type="ChEBI" id="CHEBI:15378"/>
        <dbReference type="ChEBI" id="CHEBI:30013"/>
        <dbReference type="ChEBI" id="CHEBI:30616"/>
        <dbReference type="ChEBI" id="CHEBI:61977"/>
        <dbReference type="ChEBI" id="CHEBI:456216"/>
        <dbReference type="EC" id="2.7.11.1"/>
    </reaction>
</comment>
<comment type="catalytic activity">
    <reaction evidence="8">
        <text>L-seryl-[protein] + ATP = O-phospho-L-seryl-[protein] + ADP + H(+)</text>
        <dbReference type="Rhea" id="RHEA:17989"/>
        <dbReference type="Rhea" id="RHEA-COMP:9863"/>
        <dbReference type="Rhea" id="RHEA-COMP:11604"/>
        <dbReference type="ChEBI" id="CHEBI:15378"/>
        <dbReference type="ChEBI" id="CHEBI:29999"/>
        <dbReference type="ChEBI" id="CHEBI:30616"/>
        <dbReference type="ChEBI" id="CHEBI:83421"/>
        <dbReference type="ChEBI" id="CHEBI:456216"/>
        <dbReference type="EC" id="2.7.11.1"/>
    </reaction>
</comment>
<dbReference type="Pfam" id="PF00069">
    <property type="entry name" value="Pkinase"/>
    <property type="match status" value="1"/>
</dbReference>
<accession>A0A8J3IIT9</accession>
<keyword evidence="12" id="KW-1185">Reference proteome</keyword>
<dbReference type="SUPFAM" id="SSF56112">
    <property type="entry name" value="Protein kinase-like (PK-like)"/>
    <property type="match status" value="1"/>
</dbReference>
<dbReference type="EC" id="2.7.11.1" evidence="1"/>
<reference evidence="11" key="1">
    <citation type="submission" date="2020-10" db="EMBL/GenBank/DDBJ databases">
        <title>Taxonomic study of unclassified bacteria belonging to the class Ktedonobacteria.</title>
        <authorList>
            <person name="Yabe S."/>
            <person name="Wang C.M."/>
            <person name="Zheng Y."/>
            <person name="Sakai Y."/>
            <person name="Cavaletti L."/>
            <person name="Monciardini P."/>
            <person name="Donadio S."/>
        </authorList>
    </citation>
    <scope>NUCLEOTIDE SEQUENCE</scope>
    <source>
        <strain evidence="11">ID150040</strain>
    </source>
</reference>
<dbReference type="Proteomes" id="UP000597444">
    <property type="component" value="Unassembled WGS sequence"/>
</dbReference>
<evidence type="ECO:0000313" key="11">
    <source>
        <dbReference type="EMBL" id="GHO94428.1"/>
    </source>
</evidence>
<feature type="transmembrane region" description="Helical" evidence="9">
    <location>
        <begin position="370"/>
        <end position="389"/>
    </location>
</feature>
<dbReference type="PANTHER" id="PTHR24363">
    <property type="entry name" value="SERINE/THREONINE PROTEIN KINASE"/>
    <property type="match status" value="1"/>
</dbReference>
<keyword evidence="6" id="KW-0067">ATP-binding</keyword>
<name>A0A8J3IIT9_9CHLR</name>
<dbReference type="Gene3D" id="3.30.200.20">
    <property type="entry name" value="Phosphorylase Kinase, domain 1"/>
    <property type="match status" value="1"/>
</dbReference>
<evidence type="ECO:0000256" key="8">
    <source>
        <dbReference type="ARBA" id="ARBA00048679"/>
    </source>
</evidence>
<protein>
    <recommendedName>
        <fullName evidence="1">non-specific serine/threonine protein kinase</fullName>
        <ecNumber evidence="1">2.7.11.1</ecNumber>
    </recommendedName>
</protein>
<evidence type="ECO:0000256" key="1">
    <source>
        <dbReference type="ARBA" id="ARBA00012513"/>
    </source>
</evidence>
<gene>
    <name evidence="11" type="ORF">KSF_044760</name>
</gene>
<dbReference type="PROSITE" id="PS50011">
    <property type="entry name" value="PROTEIN_KINASE_DOM"/>
    <property type="match status" value="1"/>
</dbReference>
<organism evidence="11 12">
    <name type="scientific">Reticulibacter mediterranei</name>
    <dbReference type="NCBI Taxonomy" id="2778369"/>
    <lineage>
        <taxon>Bacteria</taxon>
        <taxon>Bacillati</taxon>
        <taxon>Chloroflexota</taxon>
        <taxon>Ktedonobacteria</taxon>
        <taxon>Ktedonobacterales</taxon>
        <taxon>Reticulibacteraceae</taxon>
        <taxon>Reticulibacter</taxon>
    </lineage>
</organism>
<keyword evidence="4" id="KW-0547">Nucleotide-binding</keyword>
<dbReference type="GO" id="GO:0005524">
    <property type="term" value="F:ATP binding"/>
    <property type="evidence" value="ECO:0007669"/>
    <property type="project" value="UniProtKB-KW"/>
</dbReference>
<dbReference type="SMART" id="SM00220">
    <property type="entry name" value="S_TKc"/>
    <property type="match status" value="1"/>
</dbReference>
<evidence type="ECO:0000256" key="3">
    <source>
        <dbReference type="ARBA" id="ARBA00022679"/>
    </source>
</evidence>
<feature type="domain" description="Protein kinase" evidence="10">
    <location>
        <begin position="70"/>
        <end position="323"/>
    </location>
</feature>
<dbReference type="EMBL" id="BNJK01000001">
    <property type="protein sequence ID" value="GHO94428.1"/>
    <property type="molecule type" value="Genomic_DNA"/>
</dbReference>
<keyword evidence="9" id="KW-0812">Transmembrane</keyword>
<sequence>MDAALVCFCDVCGAGVTAQATLCTVCGKPPHQPVQYQPIQITPALPGQHAQLAPPVQTPMQPGSLLARRYRIVSKAGEGGYGVIYKAEDIDRYRTKVAIKQINLDTLRPREMIEATDAYNREVRYLSRLRHISLPRMYDAFTDADHWYIVMDYIEGTTLEEALKKTHRKHLSLRKVLQIGLLLCDVLGYLHSQQPSVIFRDVKPANIMQTKGGHLYLIDFGIARHYVPGRKRDTGPLGTPGYAAPEQYGRAQTTTQTDIYGLGATLHTLLTGKEPSLVGKKTRKRFLQGKTRRHLHQLLQQMLEPDANQRPQTIAEVRLQLRLLSSRVNARRRFFRSLFTALPQSIMDAMLCTMMFSIFFIFILINAPWLLIPIFSIFYVLLVLFKIFMDLREEEEEET</sequence>
<keyword evidence="9" id="KW-0472">Membrane</keyword>
<evidence type="ECO:0000313" key="12">
    <source>
        <dbReference type="Proteomes" id="UP000597444"/>
    </source>
</evidence>
<dbReference type="PANTHER" id="PTHR24363:SF0">
    <property type="entry name" value="SERINE_THREONINE KINASE LIKE DOMAIN CONTAINING 1"/>
    <property type="match status" value="1"/>
</dbReference>
<proteinExistence type="predicted"/>
<dbReference type="InterPro" id="IPR000719">
    <property type="entry name" value="Prot_kinase_dom"/>
</dbReference>
<evidence type="ECO:0000256" key="4">
    <source>
        <dbReference type="ARBA" id="ARBA00022741"/>
    </source>
</evidence>
<comment type="caution">
    <text evidence="11">The sequence shown here is derived from an EMBL/GenBank/DDBJ whole genome shotgun (WGS) entry which is preliminary data.</text>
</comment>
<evidence type="ECO:0000259" key="10">
    <source>
        <dbReference type="PROSITE" id="PS50011"/>
    </source>
</evidence>
<evidence type="ECO:0000256" key="7">
    <source>
        <dbReference type="ARBA" id="ARBA00047899"/>
    </source>
</evidence>
<keyword evidence="3" id="KW-0808">Transferase</keyword>
<dbReference type="RefSeq" id="WP_220205168.1">
    <property type="nucleotide sequence ID" value="NZ_BNJK01000001.1"/>
</dbReference>
<dbReference type="GO" id="GO:0004674">
    <property type="term" value="F:protein serine/threonine kinase activity"/>
    <property type="evidence" value="ECO:0007669"/>
    <property type="project" value="UniProtKB-KW"/>
</dbReference>
<evidence type="ECO:0000256" key="9">
    <source>
        <dbReference type="SAM" id="Phobius"/>
    </source>
</evidence>
<evidence type="ECO:0000256" key="2">
    <source>
        <dbReference type="ARBA" id="ARBA00022527"/>
    </source>
</evidence>
<dbReference type="AlphaFoldDB" id="A0A8J3IIT9"/>
<dbReference type="CDD" id="cd14014">
    <property type="entry name" value="STKc_PknB_like"/>
    <property type="match status" value="1"/>
</dbReference>
<dbReference type="InterPro" id="IPR011009">
    <property type="entry name" value="Kinase-like_dom_sf"/>
</dbReference>
<keyword evidence="2" id="KW-0723">Serine/threonine-protein kinase</keyword>
<keyword evidence="5" id="KW-0418">Kinase</keyword>
<dbReference type="Gene3D" id="1.10.510.10">
    <property type="entry name" value="Transferase(Phosphotransferase) domain 1"/>
    <property type="match status" value="1"/>
</dbReference>
<keyword evidence="9" id="KW-1133">Transmembrane helix</keyword>
<evidence type="ECO:0000256" key="6">
    <source>
        <dbReference type="ARBA" id="ARBA00022840"/>
    </source>
</evidence>
<evidence type="ECO:0000256" key="5">
    <source>
        <dbReference type="ARBA" id="ARBA00022777"/>
    </source>
</evidence>